<organism evidence="6">
    <name type="scientific">hydrothermal vent metagenome</name>
    <dbReference type="NCBI Taxonomy" id="652676"/>
    <lineage>
        <taxon>unclassified sequences</taxon>
        <taxon>metagenomes</taxon>
        <taxon>ecological metagenomes</taxon>
    </lineage>
</organism>
<evidence type="ECO:0000256" key="2">
    <source>
        <dbReference type="ARBA" id="ARBA00022741"/>
    </source>
</evidence>
<dbReference type="Pfam" id="PF08352">
    <property type="entry name" value="oligo_HPY"/>
    <property type="match status" value="1"/>
</dbReference>
<reference evidence="6" key="1">
    <citation type="submission" date="2018-06" db="EMBL/GenBank/DDBJ databases">
        <authorList>
            <person name="Zhirakovskaya E."/>
        </authorList>
    </citation>
    <scope>NUCLEOTIDE SEQUENCE</scope>
</reference>
<keyword evidence="3 6" id="KW-0067">ATP-binding</keyword>
<dbReference type="EMBL" id="UOFB01000073">
    <property type="protein sequence ID" value="VAW45147.1"/>
    <property type="molecule type" value="Genomic_DNA"/>
</dbReference>
<evidence type="ECO:0000313" key="6">
    <source>
        <dbReference type="EMBL" id="VAW46540.1"/>
    </source>
</evidence>
<dbReference type="InterPro" id="IPR050319">
    <property type="entry name" value="ABC_transp_ATP-bind"/>
</dbReference>
<keyword evidence="2" id="KW-0547">Nucleotide-binding</keyword>
<evidence type="ECO:0000256" key="3">
    <source>
        <dbReference type="ARBA" id="ARBA00022840"/>
    </source>
</evidence>
<sequence length="81" mass="9039">DVTVRAQVLTLLESLQQKYHLSFLFITHDLSIIPTIAHEVAVMKEGKIVEQGTVEQVMHAPQHDYTKALLNSAPKLFTAAI</sequence>
<dbReference type="EMBL" id="UOFC01000106">
    <property type="protein sequence ID" value="VAW46540.1"/>
    <property type="molecule type" value="Genomic_DNA"/>
</dbReference>
<dbReference type="GO" id="GO:0005524">
    <property type="term" value="F:ATP binding"/>
    <property type="evidence" value="ECO:0007669"/>
    <property type="project" value="UniProtKB-KW"/>
</dbReference>
<protein>
    <submittedName>
        <fullName evidence="6">ABC transporter, ATP-binding protein (Cluster 5, nickel/peptides/opines) / ABC transporter, ATP-binding protein (Cluster 5, nickel/peptides/opines)</fullName>
    </submittedName>
</protein>
<dbReference type="Gene3D" id="3.40.50.300">
    <property type="entry name" value="P-loop containing nucleotide triphosphate hydrolases"/>
    <property type="match status" value="1"/>
</dbReference>
<gene>
    <name evidence="6" type="ORF">MNBD_GAMMA03-556</name>
    <name evidence="5" type="ORF">MNBD_GAMMA04-954</name>
</gene>
<dbReference type="InterPro" id="IPR027417">
    <property type="entry name" value="P-loop_NTPase"/>
</dbReference>
<dbReference type="InterPro" id="IPR013563">
    <property type="entry name" value="Oligopep_ABC_C"/>
</dbReference>
<evidence type="ECO:0000259" key="4">
    <source>
        <dbReference type="Pfam" id="PF08352"/>
    </source>
</evidence>
<evidence type="ECO:0000256" key="1">
    <source>
        <dbReference type="ARBA" id="ARBA00022448"/>
    </source>
</evidence>
<feature type="non-terminal residue" evidence="6">
    <location>
        <position position="1"/>
    </location>
</feature>
<dbReference type="SUPFAM" id="SSF52540">
    <property type="entry name" value="P-loop containing nucleoside triphosphate hydrolases"/>
    <property type="match status" value="1"/>
</dbReference>
<dbReference type="AlphaFoldDB" id="A0A3B0W1W7"/>
<feature type="domain" description="Oligopeptide/dipeptide ABC transporter C-terminal" evidence="4">
    <location>
        <begin position="49"/>
        <end position="76"/>
    </location>
</feature>
<name>A0A3B0W1W7_9ZZZZ</name>
<evidence type="ECO:0000313" key="5">
    <source>
        <dbReference type="EMBL" id="VAW45147.1"/>
    </source>
</evidence>
<dbReference type="PANTHER" id="PTHR43776">
    <property type="entry name" value="TRANSPORT ATP-BINDING PROTEIN"/>
    <property type="match status" value="1"/>
</dbReference>
<keyword evidence="1" id="KW-0813">Transport</keyword>
<dbReference type="GO" id="GO:0015833">
    <property type="term" value="P:peptide transport"/>
    <property type="evidence" value="ECO:0007669"/>
    <property type="project" value="InterPro"/>
</dbReference>
<proteinExistence type="predicted"/>
<accession>A0A3B0W1W7</accession>